<dbReference type="Proteomes" id="UP001216579">
    <property type="component" value="Unassembled WGS sequence"/>
</dbReference>
<sequence length="237" mass="26563">MSTYIYAITSADHPLRLKGIKGVGDPAGELRALGTQALSAVVSDAPAGLRAKRRDLVAHQDVLERLLADGAVLPMRFGLVAPDDEQVLTALDDQRDAYLERLKELEGCLEFNLKASRDEDDLLREIIAESEEARQLNEFTRENPDARNQKIALGELLSREIQHRNSVQAQHIVDRLASLTVRQHAAEQQDSNFLNVSFLVRRENMELFSRAVREEAERRGPAYSLSLHGPLPPYSFV</sequence>
<evidence type="ECO:0000313" key="5">
    <source>
        <dbReference type="Proteomes" id="UP001216579"/>
    </source>
</evidence>
<dbReference type="Pfam" id="PF06386">
    <property type="entry name" value="GvpL_GvpF"/>
    <property type="match status" value="1"/>
</dbReference>
<comment type="caution">
    <text evidence="4">The sequence shown here is derived from an EMBL/GenBank/DDBJ whole genome shotgun (WGS) entry which is preliminary data.</text>
</comment>
<dbReference type="InterPro" id="IPR009430">
    <property type="entry name" value="GvpL/GvpF"/>
</dbReference>
<keyword evidence="1" id="KW-0304">Gas vesicle</keyword>
<dbReference type="RefSeq" id="WP_276093368.1">
    <property type="nucleotide sequence ID" value="NZ_JARJBC010000005.1"/>
</dbReference>
<dbReference type="EMBL" id="JARJBC010000005">
    <property type="protein sequence ID" value="MDF3289873.1"/>
    <property type="molecule type" value="Genomic_DNA"/>
</dbReference>
<dbReference type="PANTHER" id="PTHR36852">
    <property type="entry name" value="PROTEIN GVPL 2"/>
    <property type="match status" value="1"/>
</dbReference>
<keyword evidence="5" id="KW-1185">Reference proteome</keyword>
<comment type="subcellular location">
    <subcellularLocation>
        <location evidence="2">Gas vesicle</location>
    </subcellularLocation>
</comment>
<name>A0ABT5ZJ61_9ACTN</name>
<evidence type="ECO:0000256" key="3">
    <source>
        <dbReference type="ARBA" id="ARBA00035643"/>
    </source>
</evidence>
<gene>
    <name evidence="4" type="ORF">P3G67_11610</name>
</gene>
<comment type="similarity">
    <text evidence="3">Belongs to the gas vesicle GvpF/GvpL family.</text>
</comment>
<reference evidence="4 5" key="1">
    <citation type="submission" date="2023-03" db="EMBL/GenBank/DDBJ databases">
        <title>Draft genome sequence of Streptomyces sp. RB6PN23 isolated from peat swamp forest in Thailand.</title>
        <authorList>
            <person name="Klaysubun C."/>
            <person name="Duangmal K."/>
        </authorList>
    </citation>
    <scope>NUCLEOTIDE SEQUENCE [LARGE SCALE GENOMIC DNA]</scope>
    <source>
        <strain evidence="4 5">RB6PN23</strain>
    </source>
</reference>
<organism evidence="4 5">
    <name type="scientific">Streptomyces silvisoli</name>
    <dbReference type="NCBI Taxonomy" id="3034235"/>
    <lineage>
        <taxon>Bacteria</taxon>
        <taxon>Bacillati</taxon>
        <taxon>Actinomycetota</taxon>
        <taxon>Actinomycetes</taxon>
        <taxon>Kitasatosporales</taxon>
        <taxon>Streptomycetaceae</taxon>
        <taxon>Streptomyces</taxon>
    </lineage>
</organism>
<evidence type="ECO:0000313" key="4">
    <source>
        <dbReference type="EMBL" id="MDF3289873.1"/>
    </source>
</evidence>
<proteinExistence type="inferred from homology"/>
<accession>A0ABT5ZJ61</accession>
<protein>
    <submittedName>
        <fullName evidence="4">GvpL/GvpF family gas vesicle protein</fullName>
    </submittedName>
</protein>
<evidence type="ECO:0000256" key="2">
    <source>
        <dbReference type="ARBA" id="ARBA00035108"/>
    </source>
</evidence>
<evidence type="ECO:0000256" key="1">
    <source>
        <dbReference type="ARBA" id="ARBA00022987"/>
    </source>
</evidence>
<dbReference type="PANTHER" id="PTHR36852:SF1">
    <property type="entry name" value="PROTEIN GVPL 2"/>
    <property type="match status" value="1"/>
</dbReference>